<dbReference type="Gene3D" id="3.20.20.70">
    <property type="entry name" value="Aldolase class I"/>
    <property type="match status" value="1"/>
</dbReference>
<dbReference type="PANTHER" id="PTHR43726">
    <property type="entry name" value="3-METHYLORNITHINE SYNTHASE"/>
    <property type="match status" value="1"/>
</dbReference>
<dbReference type="InterPro" id="IPR058240">
    <property type="entry name" value="rSAM_sf"/>
</dbReference>
<dbReference type="InterPro" id="IPR034422">
    <property type="entry name" value="HydE/PylB-like"/>
</dbReference>
<sequence length="330" mass="35793">MVSDSDIIEYAYKNALRGNALDRETVIALLEIRAESVAAGKLGEAARKVAAEITENSGRVWASIGVDYAPCPVSCHFCSFGEQWGVVREEYRWSTAEIVDLAKKFLYGGAKWITLRTTEYYSLAELTALAKQIRQTIPGNYGIVANTGELTDQTARLLMSSGVSVIYHSLRLREGIDTGLSIKSRLETLAAVQASPLDLAFLVEPVGSEHTSAELADAFLTAMNYDASLTGVMARIPVPGTPLGHIPVVSERRLAQIAAVTRLAAGCNAPDICIHPASLLALEWGANVVVVEVGAIPRDTGNSKKEWNNFDLETAFTWFKQADYKVDRGV</sequence>
<reference evidence="6" key="1">
    <citation type="submission" date="2024-05" db="EMBL/GenBank/DDBJ databases">
        <title>Isolation and characterization of Sporomusa carbonis sp. nov., a carboxydotrophic hydrogenogen in the genus of Sporomusa isolated from a charcoal burning pile.</title>
        <authorList>
            <person name="Boeer T."/>
            <person name="Rosenbaum F."/>
            <person name="Eysell L."/>
            <person name="Mueller V."/>
            <person name="Daniel R."/>
            <person name="Poehlein A."/>
        </authorList>
    </citation>
    <scope>NUCLEOTIDE SEQUENCE [LARGE SCALE GENOMIC DNA]</scope>
    <source>
        <strain evidence="6">DSM 3132</strain>
    </source>
</reference>
<proteinExistence type="predicted"/>
<dbReference type="InterPro" id="IPR007197">
    <property type="entry name" value="rSAM"/>
</dbReference>
<keyword evidence="6" id="KW-0808">Transferase</keyword>
<dbReference type="PANTHER" id="PTHR43726:SF1">
    <property type="entry name" value="BIOTIN SYNTHASE"/>
    <property type="match status" value="1"/>
</dbReference>
<feature type="domain" description="Radical SAM core" evidence="5">
    <location>
        <begin position="56"/>
        <end position="268"/>
    </location>
</feature>
<evidence type="ECO:0000259" key="5">
    <source>
        <dbReference type="PROSITE" id="PS51918"/>
    </source>
</evidence>
<evidence type="ECO:0000313" key="6">
    <source>
        <dbReference type="EMBL" id="XFO75205.1"/>
    </source>
</evidence>
<dbReference type="InterPro" id="IPR013785">
    <property type="entry name" value="Aldolase_TIM"/>
</dbReference>
<keyword evidence="3" id="KW-0408">Iron</keyword>
<keyword evidence="7" id="KW-1185">Reference proteome</keyword>
<evidence type="ECO:0000256" key="3">
    <source>
        <dbReference type="ARBA" id="ARBA00023004"/>
    </source>
</evidence>
<dbReference type="PROSITE" id="PS51918">
    <property type="entry name" value="RADICAL_SAM"/>
    <property type="match status" value="1"/>
</dbReference>
<evidence type="ECO:0000313" key="7">
    <source>
        <dbReference type="Proteomes" id="UP000216052"/>
    </source>
</evidence>
<dbReference type="GO" id="GO:0004076">
    <property type="term" value="F:biotin synthase activity"/>
    <property type="evidence" value="ECO:0007669"/>
    <property type="project" value="UniProtKB-EC"/>
</dbReference>
<dbReference type="Proteomes" id="UP000216052">
    <property type="component" value="Chromosome"/>
</dbReference>
<keyword evidence="2" id="KW-0479">Metal-binding</keyword>
<dbReference type="SFLD" id="SFLDS00029">
    <property type="entry name" value="Radical_SAM"/>
    <property type="match status" value="1"/>
</dbReference>
<dbReference type="SUPFAM" id="SSF102114">
    <property type="entry name" value="Radical SAM enzymes"/>
    <property type="match status" value="1"/>
</dbReference>
<gene>
    <name evidence="6" type="primary">bioB_5</name>
    <name evidence="6" type="ORF">SPACI_053200</name>
</gene>
<dbReference type="EMBL" id="CP155571">
    <property type="protein sequence ID" value="XFO75205.1"/>
    <property type="molecule type" value="Genomic_DNA"/>
</dbReference>
<evidence type="ECO:0000256" key="2">
    <source>
        <dbReference type="ARBA" id="ARBA00022723"/>
    </source>
</evidence>
<protein>
    <submittedName>
        <fullName evidence="6">Biotin synthase</fullName>
        <ecNumber evidence="6">2.8.1.6</ecNumber>
    </submittedName>
</protein>
<keyword evidence="4" id="KW-0411">Iron-sulfur</keyword>
<name>A0ABZ3JAZ2_SPOA4</name>
<keyword evidence="1" id="KW-0949">S-adenosyl-L-methionine</keyword>
<evidence type="ECO:0000256" key="1">
    <source>
        <dbReference type="ARBA" id="ARBA00022691"/>
    </source>
</evidence>
<accession>A0ABZ3JAZ2</accession>
<organism evidence="6 7">
    <name type="scientific">Sporomusa acidovorans (strain ATCC 49682 / DSM 3132 / Mol)</name>
    <dbReference type="NCBI Taxonomy" id="1123286"/>
    <lineage>
        <taxon>Bacteria</taxon>
        <taxon>Bacillati</taxon>
        <taxon>Bacillota</taxon>
        <taxon>Negativicutes</taxon>
        <taxon>Selenomonadales</taxon>
        <taxon>Sporomusaceae</taxon>
        <taxon>Sporomusa</taxon>
    </lineage>
</organism>
<dbReference type="RefSeq" id="WP_093792298.1">
    <property type="nucleotide sequence ID" value="NZ_CP155571.1"/>
</dbReference>
<dbReference type="EC" id="2.8.1.6" evidence="6"/>
<evidence type="ECO:0000256" key="4">
    <source>
        <dbReference type="ARBA" id="ARBA00023014"/>
    </source>
</evidence>